<dbReference type="STRING" id="1081108.A0A168FNL8"/>
<comment type="subunit">
    <text evidence="3">Component of the RIX1 complex.</text>
</comment>
<keyword evidence="3" id="KW-0698">rRNA processing</keyword>
<reference evidence="6 7" key="1">
    <citation type="journal article" date="2016" name="Genome Biol. Evol.">
        <title>Divergent and convergent evolution of fungal pathogenicity.</title>
        <authorList>
            <person name="Shang Y."/>
            <person name="Xiao G."/>
            <person name="Zheng P."/>
            <person name="Cen K."/>
            <person name="Zhan S."/>
            <person name="Wang C."/>
        </authorList>
    </citation>
    <scope>NUCLEOTIDE SEQUENCE [LARGE SCALE GENOMIC DNA]</scope>
    <source>
        <strain evidence="6 7">RCEF 1005</strain>
    </source>
</reference>
<accession>A0A168FNL8</accession>
<dbReference type="PANTHER" id="PTHR16056:SF2">
    <property type="entry name" value="TESTIS-EXPRESSED PROTEIN 10"/>
    <property type="match status" value="1"/>
</dbReference>
<comment type="subcellular location">
    <subcellularLocation>
        <location evidence="1 3">Nucleus</location>
    </subcellularLocation>
</comment>
<evidence type="ECO:0000256" key="2">
    <source>
        <dbReference type="ARBA" id="ARBA00023242"/>
    </source>
</evidence>
<keyword evidence="3" id="KW-0690">Ribosome biogenesis</keyword>
<gene>
    <name evidence="6" type="ORF">LEL_07412</name>
</gene>
<feature type="domain" description="Pre-rRNA-processing protein Ipi1 N-terminal" evidence="5">
    <location>
        <begin position="130"/>
        <end position="231"/>
    </location>
</feature>
<feature type="compositionally biased region" description="Basic residues" evidence="4">
    <location>
        <begin position="1"/>
        <end position="10"/>
    </location>
</feature>
<keyword evidence="7" id="KW-1185">Reference proteome</keyword>
<comment type="similarity">
    <text evidence="3">Belongs to the IPI1/TEX10 family.</text>
</comment>
<name>A0A168FNL8_CORDF</name>
<comment type="function">
    <text evidence="3">Component of the RIX1 complex required for processing of ITS2 sequences from 35S pre-rRNA.</text>
</comment>
<dbReference type="Proteomes" id="UP000076881">
    <property type="component" value="Unassembled WGS sequence"/>
</dbReference>
<dbReference type="GO" id="GO:0005634">
    <property type="term" value="C:nucleus"/>
    <property type="evidence" value="ECO:0007669"/>
    <property type="project" value="UniProtKB-SubCell"/>
</dbReference>
<dbReference type="Pfam" id="PF12333">
    <property type="entry name" value="Ipi1_N"/>
    <property type="match status" value="1"/>
</dbReference>
<dbReference type="PANTHER" id="PTHR16056">
    <property type="entry name" value="REGULATOR OF MICROTUBULE DYNAMICS PROTEIN"/>
    <property type="match status" value="1"/>
</dbReference>
<evidence type="ECO:0000259" key="5">
    <source>
        <dbReference type="Pfam" id="PF12333"/>
    </source>
</evidence>
<proteinExistence type="inferred from homology"/>
<evidence type="ECO:0000256" key="3">
    <source>
        <dbReference type="RuleBase" id="RU368021"/>
    </source>
</evidence>
<feature type="region of interest" description="Disordered" evidence="4">
    <location>
        <begin position="1"/>
        <end position="20"/>
    </location>
</feature>
<dbReference type="EMBL" id="AZHF01000005">
    <property type="protein sequence ID" value="OAA75424.1"/>
    <property type="molecule type" value="Genomic_DNA"/>
</dbReference>
<evidence type="ECO:0000313" key="6">
    <source>
        <dbReference type="EMBL" id="OAA75424.1"/>
    </source>
</evidence>
<evidence type="ECO:0000256" key="1">
    <source>
        <dbReference type="ARBA" id="ARBA00004123"/>
    </source>
</evidence>
<dbReference type="GO" id="GO:0120330">
    <property type="term" value="C:rixosome complex"/>
    <property type="evidence" value="ECO:0007669"/>
    <property type="project" value="UniProtKB-UniRule"/>
</dbReference>
<comment type="caution">
    <text evidence="6">The sequence shown here is derived from an EMBL/GenBank/DDBJ whole genome shotgun (WGS) entry which is preliminary data.</text>
</comment>
<dbReference type="AlphaFoldDB" id="A0A168FNL8"/>
<sequence length="344" mass="37918">MGSSMKKKKEKAKDFQKTKLKVGKTKAKASNFTDTSFKSKAIVMGHQSLSTEAPDVVYQFKHNLSLASSSRSDKQRKDALAYLTSQLALDVPINPVGTAAVLTKLVPLISDSATPVRQQLLKLLRTLPAEQVKPAIEHSLMFVRAGMTHLSTDISNDALAAIDWLLDVAADELVTCPGGWVRTLTTFCAMMGWALASSNKGWTSAANARSTLKPKDAQNRARQMATLAKFLQAGLKDEVAAEATSAQFWDNLYRIPRSGNAFEYLNLFMAQRDEDAEMYPNKEARQQIFHKRFLEPVLKGIDQTKKEGGVTGRAAVGLEQVLAKGMKDFEVSTALDTQDLFDLW</sequence>
<evidence type="ECO:0000256" key="4">
    <source>
        <dbReference type="SAM" id="MobiDB-lite"/>
    </source>
</evidence>
<organism evidence="6 7">
    <name type="scientific">Akanthomyces lecanii RCEF 1005</name>
    <dbReference type="NCBI Taxonomy" id="1081108"/>
    <lineage>
        <taxon>Eukaryota</taxon>
        <taxon>Fungi</taxon>
        <taxon>Dikarya</taxon>
        <taxon>Ascomycota</taxon>
        <taxon>Pezizomycotina</taxon>
        <taxon>Sordariomycetes</taxon>
        <taxon>Hypocreomycetidae</taxon>
        <taxon>Hypocreales</taxon>
        <taxon>Cordycipitaceae</taxon>
        <taxon>Akanthomyces</taxon>
        <taxon>Cordyceps confragosa</taxon>
    </lineage>
</organism>
<keyword evidence="2 3" id="KW-0539">Nucleus</keyword>
<evidence type="ECO:0000313" key="7">
    <source>
        <dbReference type="Proteomes" id="UP000076881"/>
    </source>
</evidence>
<dbReference type="InterPro" id="IPR024679">
    <property type="entry name" value="Ipi1_N"/>
</dbReference>
<protein>
    <recommendedName>
        <fullName evidence="3">Pre-rRNA-processing protein</fullName>
    </recommendedName>
</protein>
<dbReference type="GO" id="GO:0006364">
    <property type="term" value="P:rRNA processing"/>
    <property type="evidence" value="ECO:0007669"/>
    <property type="project" value="UniProtKB-UniRule"/>
</dbReference>
<dbReference type="OrthoDB" id="361362at2759"/>